<keyword evidence="3" id="KW-1185">Reference proteome</keyword>
<dbReference type="Proteomes" id="UP001153269">
    <property type="component" value="Unassembled WGS sequence"/>
</dbReference>
<proteinExistence type="predicted"/>
<sequence length="183" mass="20070">MILFLFHLFLSSRAHEITSSSPSPPEVHPHFTAAHHCITCTERRTSRVDGMDEEFLLISDVHSSSSLYCEKLTTSTINANAAAPAASDFVHISVDGTFVSIFTNSKIFELSPEGEAGTSPGGPMPVEEADARSRPPPNTRVKAERERAQASIATSPHTSRRFLIPPESSPQKTDLRTRARDRD</sequence>
<dbReference type="AlphaFoldDB" id="A0A9N7YZT7"/>
<reference evidence="2" key="1">
    <citation type="submission" date="2020-03" db="EMBL/GenBank/DDBJ databases">
        <authorList>
            <person name="Weist P."/>
        </authorList>
    </citation>
    <scope>NUCLEOTIDE SEQUENCE</scope>
</reference>
<evidence type="ECO:0000256" key="1">
    <source>
        <dbReference type="SAM" id="MobiDB-lite"/>
    </source>
</evidence>
<gene>
    <name evidence="2" type="ORF">PLEPLA_LOCUS38185</name>
</gene>
<evidence type="ECO:0000313" key="3">
    <source>
        <dbReference type="Proteomes" id="UP001153269"/>
    </source>
</evidence>
<organism evidence="2 3">
    <name type="scientific">Pleuronectes platessa</name>
    <name type="common">European plaice</name>
    <dbReference type="NCBI Taxonomy" id="8262"/>
    <lineage>
        <taxon>Eukaryota</taxon>
        <taxon>Metazoa</taxon>
        <taxon>Chordata</taxon>
        <taxon>Craniata</taxon>
        <taxon>Vertebrata</taxon>
        <taxon>Euteleostomi</taxon>
        <taxon>Actinopterygii</taxon>
        <taxon>Neopterygii</taxon>
        <taxon>Teleostei</taxon>
        <taxon>Neoteleostei</taxon>
        <taxon>Acanthomorphata</taxon>
        <taxon>Carangaria</taxon>
        <taxon>Pleuronectiformes</taxon>
        <taxon>Pleuronectoidei</taxon>
        <taxon>Pleuronectidae</taxon>
        <taxon>Pleuronectes</taxon>
    </lineage>
</organism>
<accession>A0A9N7YZT7</accession>
<evidence type="ECO:0000313" key="2">
    <source>
        <dbReference type="EMBL" id="CAB1450493.1"/>
    </source>
</evidence>
<protein>
    <submittedName>
        <fullName evidence="2">Uncharacterized protein</fullName>
    </submittedName>
</protein>
<feature type="region of interest" description="Disordered" evidence="1">
    <location>
        <begin position="112"/>
        <end position="183"/>
    </location>
</feature>
<comment type="caution">
    <text evidence="2">The sequence shown here is derived from an EMBL/GenBank/DDBJ whole genome shotgun (WGS) entry which is preliminary data.</text>
</comment>
<feature type="compositionally biased region" description="Basic and acidic residues" evidence="1">
    <location>
        <begin position="173"/>
        <end position="183"/>
    </location>
</feature>
<name>A0A9N7YZT7_PLEPL</name>
<dbReference type="EMBL" id="CADEAL010004057">
    <property type="protein sequence ID" value="CAB1450493.1"/>
    <property type="molecule type" value="Genomic_DNA"/>
</dbReference>